<name>A0A1G9RF80_9SPHI</name>
<keyword evidence="2" id="KW-1185">Reference proteome</keyword>
<dbReference type="AlphaFoldDB" id="A0A1G9RF80"/>
<organism evidence="1 2">
    <name type="scientific">Pedobacter steynii</name>
    <dbReference type="NCBI Taxonomy" id="430522"/>
    <lineage>
        <taxon>Bacteria</taxon>
        <taxon>Pseudomonadati</taxon>
        <taxon>Bacteroidota</taxon>
        <taxon>Sphingobacteriia</taxon>
        <taxon>Sphingobacteriales</taxon>
        <taxon>Sphingobacteriaceae</taxon>
        <taxon>Pedobacter</taxon>
    </lineage>
</organism>
<evidence type="ECO:0000313" key="2">
    <source>
        <dbReference type="Proteomes" id="UP000183200"/>
    </source>
</evidence>
<protein>
    <submittedName>
        <fullName evidence="1">Uncharacterized protein</fullName>
    </submittedName>
</protein>
<dbReference type="EMBL" id="FNGY01000003">
    <property type="protein sequence ID" value="SDM21874.1"/>
    <property type="molecule type" value="Genomic_DNA"/>
</dbReference>
<sequence>MATSWFVYDDTGGVCDPLNYTIISGNPICPAPKRRLCAIFAEIQMIGGVQKPYIPPALCSEIHLAISTLIESSNVRLKP</sequence>
<accession>A0A1G9RF80</accession>
<reference evidence="2" key="1">
    <citation type="submission" date="2016-10" db="EMBL/GenBank/DDBJ databases">
        <authorList>
            <person name="Varghese N."/>
            <person name="Submissions S."/>
        </authorList>
    </citation>
    <scope>NUCLEOTIDE SEQUENCE [LARGE SCALE GENOMIC DNA]</scope>
    <source>
        <strain evidence="2">DSM 19110</strain>
    </source>
</reference>
<proteinExistence type="predicted"/>
<gene>
    <name evidence="1" type="ORF">SAMN05421820_103226</name>
</gene>
<evidence type="ECO:0000313" key="1">
    <source>
        <dbReference type="EMBL" id="SDM21874.1"/>
    </source>
</evidence>
<dbReference type="Proteomes" id="UP000183200">
    <property type="component" value="Unassembled WGS sequence"/>
</dbReference>